<name>A0A0D6JEM7_9HYPH</name>
<dbReference type="Proteomes" id="UP000033187">
    <property type="component" value="Chromosome 1"/>
</dbReference>
<dbReference type="EMBL" id="LN829119">
    <property type="protein sequence ID" value="CPR18011.1"/>
    <property type="molecule type" value="Genomic_DNA"/>
</dbReference>
<reference evidence="3" key="1">
    <citation type="submission" date="2015-02" db="EMBL/GenBank/DDBJ databases">
        <authorList>
            <person name="Chooi Y.-H."/>
        </authorList>
    </citation>
    <scope>NUCLEOTIDE SEQUENCE [LARGE SCALE GENOMIC DNA]</scope>
    <source>
        <strain evidence="3">strain Y</strain>
    </source>
</reference>
<dbReference type="KEGG" id="fiy:BN1229_v1_1518"/>
<organism evidence="2 3">
    <name type="scientific">Candidatus Filomicrobium marinum</name>
    <dbReference type="NCBI Taxonomy" id="1608628"/>
    <lineage>
        <taxon>Bacteria</taxon>
        <taxon>Pseudomonadati</taxon>
        <taxon>Pseudomonadota</taxon>
        <taxon>Alphaproteobacteria</taxon>
        <taxon>Hyphomicrobiales</taxon>
        <taxon>Hyphomicrobiaceae</taxon>
        <taxon>Filomicrobium</taxon>
    </lineage>
</organism>
<protein>
    <submittedName>
        <fullName evidence="2">Uncharacterized protein</fullName>
    </submittedName>
</protein>
<evidence type="ECO:0000313" key="3">
    <source>
        <dbReference type="Proteomes" id="UP000033187"/>
    </source>
</evidence>
<keyword evidence="3" id="KW-1185">Reference proteome</keyword>
<feature type="region of interest" description="Disordered" evidence="1">
    <location>
        <begin position="19"/>
        <end position="46"/>
    </location>
</feature>
<gene>
    <name evidence="2" type="ORF">YBN1229_v1_1518</name>
</gene>
<sequence>MTVLPIGRPVPTFPEALKRAGSADNGRAQVPSPLTPRARDRRVYRPAPVASPGRAVCCLDITA</sequence>
<evidence type="ECO:0000313" key="2">
    <source>
        <dbReference type="EMBL" id="CPR18011.1"/>
    </source>
</evidence>
<accession>A0A0D6JEM7</accession>
<dbReference type="AlphaFoldDB" id="A0A0D6JEM7"/>
<proteinExistence type="predicted"/>
<evidence type="ECO:0000256" key="1">
    <source>
        <dbReference type="SAM" id="MobiDB-lite"/>
    </source>
</evidence>